<accession>A0A0W0G8B4</accession>
<evidence type="ECO:0000256" key="1">
    <source>
        <dbReference type="SAM" id="Phobius"/>
    </source>
</evidence>
<feature type="transmembrane region" description="Helical" evidence="1">
    <location>
        <begin position="12"/>
        <end position="29"/>
    </location>
</feature>
<organism evidence="2 3">
    <name type="scientific">Moniliophthora roreri</name>
    <name type="common">Frosty pod rot fungus</name>
    <name type="synonym">Monilia roreri</name>
    <dbReference type="NCBI Taxonomy" id="221103"/>
    <lineage>
        <taxon>Eukaryota</taxon>
        <taxon>Fungi</taxon>
        <taxon>Dikarya</taxon>
        <taxon>Basidiomycota</taxon>
        <taxon>Agaricomycotina</taxon>
        <taxon>Agaricomycetes</taxon>
        <taxon>Agaricomycetidae</taxon>
        <taxon>Agaricales</taxon>
        <taxon>Marasmiineae</taxon>
        <taxon>Marasmiaceae</taxon>
        <taxon>Moniliophthora</taxon>
    </lineage>
</organism>
<evidence type="ECO:0000313" key="2">
    <source>
        <dbReference type="EMBL" id="KTB44801.1"/>
    </source>
</evidence>
<keyword evidence="1" id="KW-1133">Transmembrane helix</keyword>
<dbReference type="Proteomes" id="UP000054988">
    <property type="component" value="Unassembled WGS sequence"/>
</dbReference>
<evidence type="ECO:0000313" key="3">
    <source>
        <dbReference type="Proteomes" id="UP000054988"/>
    </source>
</evidence>
<proteinExistence type="predicted"/>
<protein>
    <submittedName>
        <fullName evidence="2">Uncharacterized protein</fullName>
    </submittedName>
</protein>
<name>A0A0W0G8B4_MONRR</name>
<dbReference type="AlphaFoldDB" id="A0A0W0G8B4"/>
<gene>
    <name evidence="2" type="ORF">WG66_2622</name>
</gene>
<comment type="caution">
    <text evidence="2">The sequence shown here is derived from an EMBL/GenBank/DDBJ whole genome shotgun (WGS) entry which is preliminary data.</text>
</comment>
<sequence length="42" mass="4760">MSNSTMAEEDVAHFNIVTLILVWPIVNLTHSSIARGYLLCLW</sequence>
<keyword evidence="1" id="KW-0472">Membrane</keyword>
<reference evidence="2 3" key="1">
    <citation type="submission" date="2015-12" db="EMBL/GenBank/DDBJ databases">
        <title>Draft genome sequence of Moniliophthora roreri, the causal agent of frosty pod rot of cacao.</title>
        <authorList>
            <person name="Aime M.C."/>
            <person name="Diaz-Valderrama J.R."/>
            <person name="Kijpornyongpan T."/>
            <person name="Phillips-Mora W."/>
        </authorList>
    </citation>
    <scope>NUCLEOTIDE SEQUENCE [LARGE SCALE GENOMIC DNA]</scope>
    <source>
        <strain evidence="2 3">MCA 2952</strain>
    </source>
</reference>
<keyword evidence="1" id="KW-0812">Transmembrane</keyword>
<dbReference type="EMBL" id="LATX01000848">
    <property type="protein sequence ID" value="KTB44801.1"/>
    <property type="molecule type" value="Genomic_DNA"/>
</dbReference>